<evidence type="ECO:0000313" key="18">
    <source>
        <dbReference type="Proteomes" id="UP000835206"/>
    </source>
</evidence>
<evidence type="ECO:0000256" key="8">
    <source>
        <dbReference type="ARBA" id="ARBA00022692"/>
    </source>
</evidence>
<evidence type="ECO:0000256" key="11">
    <source>
        <dbReference type="ARBA" id="ARBA00022982"/>
    </source>
</evidence>
<proteinExistence type="inferred from homology"/>
<evidence type="ECO:0000256" key="12">
    <source>
        <dbReference type="ARBA" id="ARBA00022989"/>
    </source>
</evidence>
<evidence type="ECO:0000256" key="10">
    <source>
        <dbReference type="ARBA" id="ARBA00022946"/>
    </source>
</evidence>
<evidence type="ECO:0000256" key="3">
    <source>
        <dbReference type="ARBA" id="ARBA00007152"/>
    </source>
</evidence>
<keyword evidence="10" id="KW-0809">Transit peptide</keyword>
<dbReference type="GeneID" id="100649271"/>
<evidence type="ECO:0000256" key="14">
    <source>
        <dbReference type="ARBA" id="ARBA00023136"/>
    </source>
</evidence>
<evidence type="ECO:0000256" key="15">
    <source>
        <dbReference type="ARBA" id="ARBA00032395"/>
    </source>
</evidence>
<evidence type="ECO:0000313" key="19">
    <source>
        <dbReference type="RefSeq" id="XP_003400472.1"/>
    </source>
</evidence>
<keyword evidence="12 17" id="KW-1133">Transmembrane helix</keyword>
<comment type="subcellular location">
    <subcellularLocation>
        <location evidence="2">Mitochondrion inner membrane</location>
        <topology evidence="2">Single-pass membrane protein</topology>
    </subcellularLocation>
</comment>
<protein>
    <recommendedName>
        <fullName evidence="5">NADH dehydrogenase [ubiquinone] 1 beta subcomplex subunit 5, mitochondrial</fullName>
    </recommendedName>
    <alternativeName>
        <fullName evidence="16">Complex I-SGDH</fullName>
    </alternativeName>
    <alternativeName>
        <fullName evidence="15">NADH-ubiquinone oxidoreductase SGDH subunit</fullName>
    </alternativeName>
</protein>
<keyword evidence="7" id="KW-0679">Respiratory chain</keyword>
<name>A0A9B0C0Q1_BOMTE</name>
<dbReference type="GO" id="GO:0005743">
    <property type="term" value="C:mitochondrial inner membrane"/>
    <property type="evidence" value="ECO:0007669"/>
    <property type="project" value="UniProtKB-SubCell"/>
</dbReference>
<evidence type="ECO:0000256" key="17">
    <source>
        <dbReference type="SAM" id="Phobius"/>
    </source>
</evidence>
<dbReference type="Proteomes" id="UP000835206">
    <property type="component" value="Chromosome 14"/>
</dbReference>
<feature type="transmembrane region" description="Helical" evidence="17">
    <location>
        <begin position="65"/>
        <end position="87"/>
    </location>
</feature>
<reference evidence="19" key="1">
    <citation type="submission" date="2025-08" db="UniProtKB">
        <authorList>
            <consortium name="RefSeq"/>
        </authorList>
    </citation>
    <scope>IDENTIFICATION</scope>
</reference>
<keyword evidence="13" id="KW-0496">Mitochondrion</keyword>
<dbReference type="KEGG" id="bter:100649271"/>
<dbReference type="PANTHER" id="PTHR13178:SF0">
    <property type="entry name" value="NADH DEHYDROGENASE [UBIQUINONE] 1 BETA SUBCOMPLEX SUBUNIT 5, MITOCHONDRIAL"/>
    <property type="match status" value="1"/>
</dbReference>
<evidence type="ECO:0000256" key="1">
    <source>
        <dbReference type="ARBA" id="ARBA00003195"/>
    </source>
</evidence>
<evidence type="ECO:0000256" key="13">
    <source>
        <dbReference type="ARBA" id="ARBA00023128"/>
    </source>
</evidence>
<keyword evidence="9" id="KW-0999">Mitochondrion inner membrane</keyword>
<keyword evidence="6" id="KW-0813">Transport</keyword>
<dbReference type="RefSeq" id="XP_003400472.1">
    <property type="nucleotide sequence ID" value="XM_003400424.3"/>
</dbReference>
<evidence type="ECO:0000256" key="2">
    <source>
        <dbReference type="ARBA" id="ARBA00004434"/>
    </source>
</evidence>
<keyword evidence="11" id="KW-0249">Electron transport</keyword>
<evidence type="ECO:0000256" key="7">
    <source>
        <dbReference type="ARBA" id="ARBA00022660"/>
    </source>
</evidence>
<dbReference type="OrthoDB" id="9995605at2759"/>
<dbReference type="PANTHER" id="PTHR13178">
    <property type="entry name" value="NADH-UBIQUINONE OXIDOREDUCTASE SGDH SUBUNIT"/>
    <property type="match status" value="1"/>
</dbReference>
<sequence>MAVVSRLLLTTNRKLFHTNELLGKLLRINNNYALQNQGTVRRMSEHRVMEVTASRWQWHKTKDWLHFYTFMGIIPAGLLIFYCNVFIGPATLEPIPEGYIPKQWEYYRHPITRFLARYVFPNTQMEYEKFLHKAKVASNKSKLYLLRQKIMEDIQDHDDYRYWSFKEGFGKEIINIKESLKEFDM</sequence>
<dbReference type="InterPro" id="IPR019173">
    <property type="entry name" value="NADH_UbQ_OxRdtase_B5_su"/>
</dbReference>
<comment type="similarity">
    <text evidence="3">Belongs to the complex I NDUFB5 subunit family.</text>
</comment>
<dbReference type="AlphaFoldDB" id="A0A9B0C0Q1"/>
<dbReference type="CTD" id="46260"/>
<accession>A0A9B0C0Q1</accession>
<keyword evidence="8 17" id="KW-0812">Transmembrane</keyword>
<evidence type="ECO:0000256" key="4">
    <source>
        <dbReference type="ARBA" id="ARBA00011533"/>
    </source>
</evidence>
<keyword evidence="18" id="KW-1185">Reference proteome</keyword>
<dbReference type="Pfam" id="PF09781">
    <property type="entry name" value="NDUF_B5"/>
    <property type="match status" value="1"/>
</dbReference>
<keyword evidence="14 17" id="KW-0472">Membrane</keyword>
<gene>
    <name evidence="19" type="primary">LOC100649271</name>
</gene>
<comment type="function">
    <text evidence="1">Accessory subunit of the mitochondrial membrane respiratory chain NADH dehydrogenase (Complex I), that is believed not to be involved in catalysis. Complex I functions in the transfer of electrons from NADH to the respiratory chain. The immediate electron acceptor for the enzyme is believed to be ubiquinone.</text>
</comment>
<evidence type="ECO:0000256" key="16">
    <source>
        <dbReference type="ARBA" id="ARBA00032550"/>
    </source>
</evidence>
<organism evidence="18 19">
    <name type="scientific">Bombus terrestris</name>
    <name type="common">Buff-tailed bumblebee</name>
    <name type="synonym">Apis terrestris</name>
    <dbReference type="NCBI Taxonomy" id="30195"/>
    <lineage>
        <taxon>Eukaryota</taxon>
        <taxon>Metazoa</taxon>
        <taxon>Ecdysozoa</taxon>
        <taxon>Arthropoda</taxon>
        <taxon>Hexapoda</taxon>
        <taxon>Insecta</taxon>
        <taxon>Pterygota</taxon>
        <taxon>Neoptera</taxon>
        <taxon>Endopterygota</taxon>
        <taxon>Hymenoptera</taxon>
        <taxon>Apocrita</taxon>
        <taxon>Aculeata</taxon>
        <taxon>Apoidea</taxon>
        <taxon>Anthophila</taxon>
        <taxon>Apidae</taxon>
        <taxon>Bombus</taxon>
        <taxon>Bombus</taxon>
    </lineage>
</organism>
<evidence type="ECO:0000256" key="5">
    <source>
        <dbReference type="ARBA" id="ARBA00015175"/>
    </source>
</evidence>
<evidence type="ECO:0000256" key="6">
    <source>
        <dbReference type="ARBA" id="ARBA00022448"/>
    </source>
</evidence>
<evidence type="ECO:0000256" key="9">
    <source>
        <dbReference type="ARBA" id="ARBA00022792"/>
    </source>
</evidence>
<comment type="subunit">
    <text evidence="4">Complex I is composed of 45 different subunits.</text>
</comment>